<proteinExistence type="inferred from homology"/>
<dbReference type="PANTHER" id="PTHR11941:SF54">
    <property type="entry name" value="ENOYL-COA HYDRATASE, MITOCHONDRIAL"/>
    <property type="match status" value="1"/>
</dbReference>
<organism evidence="28 29">
    <name type="scientific">Laticauda laticaudata</name>
    <name type="common">Blue-ringed sea krait</name>
    <name type="synonym">Blue-lipped sea krait</name>
    <dbReference type="NCBI Taxonomy" id="8630"/>
    <lineage>
        <taxon>Eukaryota</taxon>
        <taxon>Metazoa</taxon>
        <taxon>Chordata</taxon>
        <taxon>Craniata</taxon>
        <taxon>Vertebrata</taxon>
        <taxon>Euteleostomi</taxon>
        <taxon>Lepidosauria</taxon>
        <taxon>Squamata</taxon>
        <taxon>Bifurcata</taxon>
        <taxon>Unidentata</taxon>
        <taxon>Episquamata</taxon>
        <taxon>Toxicofera</taxon>
        <taxon>Serpentes</taxon>
        <taxon>Colubroidea</taxon>
        <taxon>Elapidae</taxon>
        <taxon>Laticaudinae</taxon>
        <taxon>Laticauda</taxon>
    </lineage>
</organism>
<keyword evidence="10" id="KW-0496">Mitochondrion</keyword>
<evidence type="ECO:0000256" key="9">
    <source>
        <dbReference type="ARBA" id="ARBA00023098"/>
    </source>
</evidence>
<keyword evidence="8" id="KW-0007">Acetylation</keyword>
<keyword evidence="7" id="KW-0809">Transit peptide</keyword>
<dbReference type="PANTHER" id="PTHR11941">
    <property type="entry name" value="ENOYL-COA HYDRATASE-RELATED"/>
    <property type="match status" value="1"/>
</dbReference>
<comment type="subunit">
    <text evidence="21">Homohexamer; dimer of trimers.</text>
</comment>
<evidence type="ECO:0000256" key="26">
    <source>
        <dbReference type="ARBA" id="ARBA00052675"/>
    </source>
</evidence>
<protein>
    <recommendedName>
        <fullName evidence="22">Enoyl-CoA hydratase, mitochondrial</fullName>
        <ecNumber evidence="5">4.2.1.17</ecNumber>
        <ecNumber evidence="4">5.3.3.8</ecNumber>
    </recommendedName>
    <alternativeName>
        <fullName evidence="24">Enoyl-CoA hydratase 1</fullName>
    </alternativeName>
    <alternativeName>
        <fullName evidence="23">Short-chain enoyl-CoA hydratase</fullName>
    </alternativeName>
</protein>
<comment type="catalytic activity">
    <reaction evidence="13">
        <text>(3S)-hydroxydecanoyl-CoA = (2E)-decenoyl-CoA + H2O</text>
        <dbReference type="Rhea" id="RHEA:31191"/>
        <dbReference type="ChEBI" id="CHEBI:15377"/>
        <dbReference type="ChEBI" id="CHEBI:61406"/>
        <dbReference type="ChEBI" id="CHEBI:62616"/>
    </reaction>
    <physiologicalReaction direction="right-to-left" evidence="13">
        <dbReference type="Rhea" id="RHEA:31193"/>
    </physiologicalReaction>
</comment>
<comment type="catalytic activity">
    <reaction evidence="16">
        <text>3-hydroxypropanoyl-CoA = acryloyl-CoA + H2O</text>
        <dbReference type="Rhea" id="RHEA:26518"/>
        <dbReference type="ChEBI" id="CHEBI:15377"/>
        <dbReference type="ChEBI" id="CHEBI:57367"/>
        <dbReference type="ChEBI" id="CHEBI:58528"/>
    </reaction>
    <physiologicalReaction direction="right-to-left" evidence="16">
        <dbReference type="Rhea" id="RHEA:26520"/>
    </physiologicalReaction>
</comment>
<keyword evidence="11" id="KW-0413">Isomerase</keyword>
<dbReference type="SUPFAM" id="SSF52096">
    <property type="entry name" value="ClpP/crotonase"/>
    <property type="match status" value="1"/>
</dbReference>
<dbReference type="AlphaFoldDB" id="A0A8C5RQK2"/>
<dbReference type="GO" id="GO:0005759">
    <property type="term" value="C:mitochondrial matrix"/>
    <property type="evidence" value="ECO:0007669"/>
    <property type="project" value="UniProtKB-SubCell"/>
</dbReference>
<evidence type="ECO:0000256" key="16">
    <source>
        <dbReference type="ARBA" id="ARBA00036137"/>
    </source>
</evidence>
<evidence type="ECO:0000256" key="5">
    <source>
        <dbReference type="ARBA" id="ARBA00012076"/>
    </source>
</evidence>
<evidence type="ECO:0000256" key="7">
    <source>
        <dbReference type="ARBA" id="ARBA00022946"/>
    </source>
</evidence>
<gene>
    <name evidence="28" type="primary">ECHS1</name>
</gene>
<evidence type="ECO:0000256" key="1">
    <source>
        <dbReference type="ARBA" id="ARBA00004305"/>
    </source>
</evidence>
<evidence type="ECO:0000313" key="28">
    <source>
        <dbReference type="Ensembl" id="ENSLLTP00000004849.1"/>
    </source>
</evidence>
<keyword evidence="6" id="KW-0276">Fatty acid metabolism</keyword>
<evidence type="ECO:0000256" key="6">
    <source>
        <dbReference type="ARBA" id="ARBA00022832"/>
    </source>
</evidence>
<dbReference type="InterPro" id="IPR018376">
    <property type="entry name" value="Enoyl-CoA_hyd/isom_CS"/>
</dbReference>
<evidence type="ECO:0000256" key="19">
    <source>
        <dbReference type="ARBA" id="ARBA00036643"/>
    </source>
</evidence>
<dbReference type="InterPro" id="IPR001753">
    <property type="entry name" value="Enoyl-CoA_hydra/iso"/>
</dbReference>
<comment type="subcellular location">
    <subcellularLocation>
        <location evidence="1">Mitochondrion matrix</location>
    </subcellularLocation>
</comment>
<comment type="catalytic activity">
    <reaction evidence="14">
        <text>a (3S)-3-hydroxyacyl-CoA = a (2E)-enoyl-CoA + H2O</text>
        <dbReference type="Rhea" id="RHEA:16105"/>
        <dbReference type="ChEBI" id="CHEBI:15377"/>
        <dbReference type="ChEBI" id="CHEBI:57318"/>
        <dbReference type="ChEBI" id="CHEBI:58856"/>
        <dbReference type="EC" id="4.2.1.17"/>
    </reaction>
    <physiologicalReaction direction="right-to-left" evidence="14">
        <dbReference type="Rhea" id="RHEA:16107"/>
    </physiologicalReaction>
</comment>
<evidence type="ECO:0000256" key="17">
    <source>
        <dbReference type="ARBA" id="ARBA00036353"/>
    </source>
</evidence>
<evidence type="ECO:0000256" key="12">
    <source>
        <dbReference type="ARBA" id="ARBA00023239"/>
    </source>
</evidence>
<accession>A0A8C5RQK2</accession>
<dbReference type="GO" id="GO:0043956">
    <property type="term" value="F:3-hydroxypropionyl-CoA dehydratase activity"/>
    <property type="evidence" value="ECO:0007669"/>
    <property type="project" value="Ensembl"/>
</dbReference>
<evidence type="ECO:0000256" key="22">
    <source>
        <dbReference type="ARBA" id="ARBA00041110"/>
    </source>
</evidence>
<dbReference type="EC" id="5.3.3.8" evidence="4"/>
<evidence type="ECO:0000256" key="13">
    <source>
        <dbReference type="ARBA" id="ARBA00035760"/>
    </source>
</evidence>
<comment type="catalytic activity">
    <reaction evidence="18">
        <text>(3S)-hydroxyhexanoyl-CoA = (2E)-hexenoyl-CoA + H2O</text>
        <dbReference type="Rhea" id="RHEA:30547"/>
        <dbReference type="ChEBI" id="CHEBI:15377"/>
        <dbReference type="ChEBI" id="CHEBI:62075"/>
        <dbReference type="ChEBI" id="CHEBI:62077"/>
    </reaction>
    <physiologicalReaction direction="right-to-left" evidence="18">
        <dbReference type="Rhea" id="RHEA:30549"/>
    </physiologicalReaction>
</comment>
<evidence type="ECO:0000256" key="25">
    <source>
        <dbReference type="ARBA" id="ARBA00051535"/>
    </source>
</evidence>
<dbReference type="GO" id="GO:0006635">
    <property type="term" value="P:fatty acid beta-oxidation"/>
    <property type="evidence" value="ECO:0007669"/>
    <property type="project" value="Ensembl"/>
</dbReference>
<evidence type="ECO:0000256" key="20">
    <source>
        <dbReference type="ARBA" id="ARBA00036765"/>
    </source>
</evidence>
<evidence type="ECO:0000256" key="15">
    <source>
        <dbReference type="ARBA" id="ARBA00035949"/>
    </source>
</evidence>
<evidence type="ECO:0000256" key="14">
    <source>
        <dbReference type="ARBA" id="ARBA00035854"/>
    </source>
</evidence>
<dbReference type="PROSITE" id="PS00166">
    <property type="entry name" value="ENOYL_COA_HYDRATASE"/>
    <property type="match status" value="1"/>
</dbReference>
<reference evidence="28" key="2">
    <citation type="submission" date="2025-09" db="UniProtKB">
        <authorList>
            <consortium name="Ensembl"/>
        </authorList>
    </citation>
    <scope>IDENTIFICATION</scope>
</reference>
<evidence type="ECO:0000256" key="11">
    <source>
        <dbReference type="ARBA" id="ARBA00023235"/>
    </source>
</evidence>
<keyword evidence="9" id="KW-0443">Lipid metabolism</keyword>
<keyword evidence="29" id="KW-1185">Reference proteome</keyword>
<sequence>PLSPSEGLFGLDSLRPAARANMAAALLLRRLSSAAAARPPRRSLGAAATAHFQHLLVEKKGAGQRVAVIQLNRPKVLNALCDGLMKELGEALDALEQDPGVGAIVLTGSEKAFAAGADIKEMQHRTFQECYAGNFLAHWNRLASVRKPVIAAVNGYALGGGCELAMMCDIVYAGEKAQFGQPEILLGTIPGAGGTQRLTRAVGKSLAMEMVLTGERISAQEAKLAGLVSKVCPVEKLLDEAIGCGEKIARHSKLVVAMAKEAVNAAFELTLAEGNRLEKRLFHATFATEDRKEGMNAFVEKREAKFKDQ</sequence>
<dbReference type="Proteomes" id="UP000694406">
    <property type="component" value="Unplaced"/>
</dbReference>
<dbReference type="Ensembl" id="ENSLLTT00000005047.1">
    <property type="protein sequence ID" value="ENSLLTP00000004849.1"/>
    <property type="gene ID" value="ENSLLTG00000003687.1"/>
</dbReference>
<comment type="similarity">
    <text evidence="3 27">Belongs to the enoyl-CoA hydratase/isomerase family.</text>
</comment>
<comment type="catalytic activity">
    <reaction evidence="20">
        <text>(3S)-3-hydroxybutanoyl-CoA = (2E)-butenoyl-CoA + H2O</text>
        <dbReference type="Rhea" id="RHEA:26558"/>
        <dbReference type="ChEBI" id="CHEBI:15377"/>
        <dbReference type="ChEBI" id="CHEBI:57316"/>
        <dbReference type="ChEBI" id="CHEBI:57332"/>
    </reaction>
    <physiologicalReaction direction="right-to-left" evidence="20">
        <dbReference type="Rhea" id="RHEA:26560"/>
    </physiologicalReaction>
</comment>
<comment type="catalytic activity">
    <reaction evidence="26">
        <text>3-hydroxyisovaleryl-CoA = 3-methylbut-2-enoyl-CoA + H2O</text>
        <dbReference type="Rhea" id="RHEA:31079"/>
        <dbReference type="ChEBI" id="CHEBI:15377"/>
        <dbReference type="ChEBI" id="CHEBI:57344"/>
        <dbReference type="ChEBI" id="CHEBI:62555"/>
    </reaction>
    <physiologicalReaction direction="right-to-left" evidence="26">
        <dbReference type="Rhea" id="RHEA:31081"/>
    </physiologicalReaction>
</comment>
<dbReference type="FunFam" id="3.90.226.10:FF:000213">
    <property type="entry name" value="Enoyl-CoA hydratase, mitochondrial"/>
    <property type="match status" value="1"/>
</dbReference>
<evidence type="ECO:0000256" key="18">
    <source>
        <dbReference type="ARBA" id="ARBA00036370"/>
    </source>
</evidence>
<evidence type="ECO:0000256" key="27">
    <source>
        <dbReference type="RuleBase" id="RU003707"/>
    </source>
</evidence>
<evidence type="ECO:0000256" key="23">
    <source>
        <dbReference type="ARBA" id="ARBA00041421"/>
    </source>
</evidence>
<comment type="pathway">
    <text evidence="2">Lipid metabolism; fatty acid beta-oxidation.</text>
</comment>
<dbReference type="GO" id="GO:0004165">
    <property type="term" value="F:delta(3)-delta(2)-enoyl-CoA isomerase activity"/>
    <property type="evidence" value="ECO:0007669"/>
    <property type="project" value="UniProtKB-EC"/>
</dbReference>
<evidence type="ECO:0000256" key="10">
    <source>
        <dbReference type="ARBA" id="ARBA00023128"/>
    </source>
</evidence>
<comment type="catalytic activity">
    <reaction evidence="25">
        <text>2-methylpropenoyl-CoA + H2O = (S)-3-hydroxyisobutanoyl-CoA</text>
        <dbReference type="Rhea" id="RHEA:31175"/>
        <dbReference type="ChEBI" id="CHEBI:15377"/>
        <dbReference type="ChEBI" id="CHEBI:62500"/>
        <dbReference type="ChEBI" id="CHEBI:62611"/>
    </reaction>
    <physiologicalReaction direction="left-to-right" evidence="25">
        <dbReference type="Rhea" id="RHEA:31176"/>
    </physiologicalReaction>
</comment>
<dbReference type="EC" id="4.2.1.17" evidence="5"/>
<comment type="catalytic activity">
    <reaction evidence="19">
        <text>3-hydroxybutanoyl-CoA = (2E)-butenoyl-CoA + H2O</text>
        <dbReference type="Rhea" id="RHEA:45584"/>
        <dbReference type="ChEBI" id="CHEBI:15377"/>
        <dbReference type="ChEBI" id="CHEBI:57332"/>
        <dbReference type="ChEBI" id="CHEBI:78611"/>
    </reaction>
    <physiologicalReaction direction="right-to-left" evidence="19">
        <dbReference type="Rhea" id="RHEA:45586"/>
    </physiologicalReaction>
</comment>
<evidence type="ECO:0000256" key="24">
    <source>
        <dbReference type="ARBA" id="ARBA00042381"/>
    </source>
</evidence>
<evidence type="ECO:0000256" key="4">
    <source>
        <dbReference type="ARBA" id="ARBA00012064"/>
    </source>
</evidence>
<comment type="catalytic activity">
    <reaction evidence="17">
        <text>(3E)-hexenoyl-CoA = (2E)-hexenoyl-CoA</text>
        <dbReference type="Rhea" id="RHEA:45736"/>
        <dbReference type="ChEBI" id="CHEBI:62077"/>
        <dbReference type="ChEBI" id="CHEBI:84790"/>
    </reaction>
    <physiologicalReaction direction="left-to-right" evidence="17">
        <dbReference type="Rhea" id="RHEA:45737"/>
    </physiologicalReaction>
</comment>
<evidence type="ECO:0000256" key="3">
    <source>
        <dbReference type="ARBA" id="ARBA00005254"/>
    </source>
</evidence>
<dbReference type="GeneTree" id="ENSGT00940000157609"/>
<comment type="catalytic activity">
    <reaction evidence="15">
        <text>a (3E)-enoyl-CoA = a 4-saturated (2E)-enoyl-CoA</text>
        <dbReference type="Rhea" id="RHEA:45228"/>
        <dbReference type="ChEBI" id="CHEBI:58521"/>
        <dbReference type="ChEBI" id="CHEBI:85097"/>
        <dbReference type="EC" id="5.3.3.8"/>
    </reaction>
    <physiologicalReaction direction="left-to-right" evidence="15">
        <dbReference type="Rhea" id="RHEA:45229"/>
    </physiologicalReaction>
</comment>
<reference evidence="28" key="1">
    <citation type="submission" date="2025-08" db="UniProtKB">
        <authorList>
            <consortium name="Ensembl"/>
        </authorList>
    </citation>
    <scope>IDENTIFICATION</scope>
</reference>
<dbReference type="InterPro" id="IPR014748">
    <property type="entry name" value="Enoyl-CoA_hydra_C"/>
</dbReference>
<dbReference type="Gene3D" id="3.90.226.10">
    <property type="entry name" value="2-enoyl-CoA Hydratase, Chain A, domain 1"/>
    <property type="match status" value="1"/>
</dbReference>
<dbReference type="CDD" id="cd06558">
    <property type="entry name" value="crotonase-like"/>
    <property type="match status" value="1"/>
</dbReference>
<dbReference type="Pfam" id="PF00378">
    <property type="entry name" value="ECH_1"/>
    <property type="match status" value="1"/>
</dbReference>
<dbReference type="FunFam" id="1.10.12.10:FF:000001">
    <property type="entry name" value="Probable enoyl-CoA hydratase, mitochondrial"/>
    <property type="match status" value="1"/>
</dbReference>
<name>A0A8C5RQK2_LATLA</name>
<evidence type="ECO:0000256" key="8">
    <source>
        <dbReference type="ARBA" id="ARBA00022990"/>
    </source>
</evidence>
<evidence type="ECO:0000313" key="29">
    <source>
        <dbReference type="Proteomes" id="UP000694406"/>
    </source>
</evidence>
<keyword evidence="12" id="KW-0456">Lyase</keyword>
<evidence type="ECO:0000256" key="21">
    <source>
        <dbReference type="ARBA" id="ARBA00038629"/>
    </source>
</evidence>
<dbReference type="Gene3D" id="1.10.12.10">
    <property type="entry name" value="Lyase 2-enoyl-coa Hydratase, Chain A, domain 2"/>
    <property type="match status" value="1"/>
</dbReference>
<dbReference type="InterPro" id="IPR029045">
    <property type="entry name" value="ClpP/crotonase-like_dom_sf"/>
</dbReference>
<evidence type="ECO:0000256" key="2">
    <source>
        <dbReference type="ARBA" id="ARBA00005005"/>
    </source>
</evidence>